<dbReference type="HOGENOM" id="CLU_909334_0_0_1"/>
<dbReference type="EMBL" id="DS547119">
    <property type="protein sequence ID" value="EDR04271.1"/>
    <property type="molecule type" value="Genomic_DNA"/>
</dbReference>
<dbReference type="KEGG" id="lbc:LACBIDRAFT_330773"/>
<accession>B0DME7</accession>
<gene>
    <name evidence="1" type="ORF">LACBIDRAFT_330773</name>
</gene>
<dbReference type="RefSeq" id="XP_001885162.1">
    <property type="nucleotide sequence ID" value="XM_001885127.1"/>
</dbReference>
<dbReference type="Proteomes" id="UP000001194">
    <property type="component" value="Unassembled WGS sequence"/>
</dbReference>
<proteinExistence type="predicted"/>
<evidence type="ECO:0000313" key="1">
    <source>
        <dbReference type="EMBL" id="EDR04271.1"/>
    </source>
</evidence>
<dbReference type="GeneID" id="6080751"/>
<organism evidence="2">
    <name type="scientific">Laccaria bicolor (strain S238N-H82 / ATCC MYA-4686)</name>
    <name type="common">Bicoloured deceiver</name>
    <name type="synonym">Laccaria laccata var. bicolor</name>
    <dbReference type="NCBI Taxonomy" id="486041"/>
    <lineage>
        <taxon>Eukaryota</taxon>
        <taxon>Fungi</taxon>
        <taxon>Dikarya</taxon>
        <taxon>Basidiomycota</taxon>
        <taxon>Agaricomycotina</taxon>
        <taxon>Agaricomycetes</taxon>
        <taxon>Agaricomycetidae</taxon>
        <taxon>Agaricales</taxon>
        <taxon>Agaricineae</taxon>
        <taxon>Hydnangiaceae</taxon>
        <taxon>Laccaria</taxon>
    </lineage>
</organism>
<name>B0DME7_LACBS</name>
<dbReference type="InParanoid" id="B0DME7"/>
<dbReference type="AlphaFoldDB" id="B0DME7"/>
<sequence>MDVYGTCKTGTRPSKPWLSSVIHVSSRRPGGGAPGIDISPRQRALNDSVRRLVALTYRGKVHNASYLRKLEPRTRLPRHTKRCERIGVQKRAPSCHIIVQFLRGQIFVTGDPFHSDFVWRCFPLGVFILANYPEQGFNYAHSSAWYSESVVVVPTNDSMWFELWMTFTTCPVLYRSGLPTIILPDWIQRSRSVNGTTYPLPQGNTACNLVLCGPCSKLQPHRESNNAFALYCLLSSGPSFRHWCPVLIAAPTIFRTETPQSDMLLKLKPEYVSSADIYITCAWPYQSPGMDIPQLLRGTWVQRGSR</sequence>
<reference evidence="1 2" key="1">
    <citation type="journal article" date="2008" name="Nature">
        <title>The genome of Laccaria bicolor provides insights into mycorrhizal symbiosis.</title>
        <authorList>
            <person name="Martin F."/>
            <person name="Aerts A."/>
            <person name="Ahren D."/>
            <person name="Brun A."/>
            <person name="Danchin E.G.J."/>
            <person name="Duchaussoy F."/>
            <person name="Gibon J."/>
            <person name="Kohler A."/>
            <person name="Lindquist E."/>
            <person name="Pereda V."/>
            <person name="Salamov A."/>
            <person name="Shapiro H.J."/>
            <person name="Wuyts J."/>
            <person name="Blaudez D."/>
            <person name="Buee M."/>
            <person name="Brokstein P."/>
            <person name="Canbaeck B."/>
            <person name="Cohen D."/>
            <person name="Courty P.E."/>
            <person name="Coutinho P.M."/>
            <person name="Delaruelle C."/>
            <person name="Detter J.C."/>
            <person name="Deveau A."/>
            <person name="DiFazio S."/>
            <person name="Duplessis S."/>
            <person name="Fraissinet-Tachet L."/>
            <person name="Lucic E."/>
            <person name="Frey-Klett P."/>
            <person name="Fourrey C."/>
            <person name="Feussner I."/>
            <person name="Gay G."/>
            <person name="Grimwood J."/>
            <person name="Hoegger P.J."/>
            <person name="Jain P."/>
            <person name="Kilaru S."/>
            <person name="Labbe J."/>
            <person name="Lin Y.C."/>
            <person name="Legue V."/>
            <person name="Le Tacon F."/>
            <person name="Marmeisse R."/>
            <person name="Melayah D."/>
            <person name="Montanini B."/>
            <person name="Muratet M."/>
            <person name="Nehls U."/>
            <person name="Niculita-Hirzel H."/>
            <person name="Oudot-Le Secq M.P."/>
            <person name="Peter M."/>
            <person name="Quesneville H."/>
            <person name="Rajashekar B."/>
            <person name="Reich M."/>
            <person name="Rouhier N."/>
            <person name="Schmutz J."/>
            <person name="Yin T."/>
            <person name="Chalot M."/>
            <person name="Henrissat B."/>
            <person name="Kuees U."/>
            <person name="Lucas S."/>
            <person name="Van de Peer Y."/>
            <person name="Podila G.K."/>
            <person name="Polle A."/>
            <person name="Pukkila P.J."/>
            <person name="Richardson P.M."/>
            <person name="Rouze P."/>
            <person name="Sanders I.R."/>
            <person name="Stajich J.E."/>
            <person name="Tunlid A."/>
            <person name="Tuskan G."/>
            <person name="Grigoriev I.V."/>
        </authorList>
    </citation>
    <scope>NUCLEOTIDE SEQUENCE [LARGE SCALE GENOMIC DNA]</scope>
    <source>
        <strain evidence="2">S238N-H82 / ATCC MYA-4686</strain>
    </source>
</reference>
<protein>
    <submittedName>
        <fullName evidence="1">Predicted protein</fullName>
    </submittedName>
</protein>
<keyword evidence="2" id="KW-1185">Reference proteome</keyword>
<evidence type="ECO:0000313" key="2">
    <source>
        <dbReference type="Proteomes" id="UP000001194"/>
    </source>
</evidence>